<dbReference type="PIRSF" id="PIRSF005690">
    <property type="entry name" value="GerBA"/>
    <property type="match status" value="1"/>
</dbReference>
<keyword evidence="4" id="KW-1133">Transmembrane helix</keyword>
<evidence type="ECO:0000256" key="3">
    <source>
        <dbReference type="SAM" id="MobiDB-lite"/>
    </source>
</evidence>
<feature type="transmembrane region" description="Helical" evidence="4">
    <location>
        <begin position="416"/>
        <end position="438"/>
    </location>
</feature>
<protein>
    <submittedName>
        <fullName evidence="5">Spore germination protein KA</fullName>
    </submittedName>
</protein>
<proteinExistence type="inferred from homology"/>
<accession>A0ABT9U7S0</accession>
<organism evidence="5 6">
    <name type="scientific">Paenibacillus harenae</name>
    <dbReference type="NCBI Taxonomy" id="306543"/>
    <lineage>
        <taxon>Bacteria</taxon>
        <taxon>Bacillati</taxon>
        <taxon>Bacillota</taxon>
        <taxon>Bacilli</taxon>
        <taxon>Bacillales</taxon>
        <taxon>Paenibacillaceae</taxon>
        <taxon>Paenibacillus</taxon>
    </lineage>
</organism>
<feature type="transmembrane region" description="Helical" evidence="4">
    <location>
        <begin position="450"/>
        <end position="474"/>
    </location>
</feature>
<keyword evidence="2 4" id="KW-0472">Membrane</keyword>
<dbReference type="Pfam" id="PF03323">
    <property type="entry name" value="GerA"/>
    <property type="match status" value="1"/>
</dbReference>
<keyword evidence="6" id="KW-1185">Reference proteome</keyword>
<comment type="similarity">
    <text evidence="1">Belongs to the GerABKA family.</text>
</comment>
<sequence>MPKRPIHPKKQINRTKESYHESVENLPPHEHTGVPIEPDVKVNLERIWLELGKSDDLVIREIRFERSELVAAAVIYIDGLSDSAIVNSYIFDVLKYSLHGNGEQDGDAVNKTVLAEELLHGIGSIHTVPDMASLYRNMLSGEAIILLQGSCEAYRADIRQWKGREVTESTNQTSVRGPRESFTETLRINTSLVRRKIKDPRLWLETISVGRVTKTDVTLMYLNGIAKPSVVDEVRNRLRAIDIDGVLDGGNIEELIEDERFSLFPTIYNTELPDSVAGQLLEGKVAIMVDGTPNVLVVPSQLVAFFQSTEDYYQRWIYASLLRMLRFISVFISLLLPSMYIAITTFHRDMLPTSLLISLSAQREGVPFPAFVEALLMEITFEILREAGLRMPRAIGQAVSVVGTLVIGQAAVEAGIVSAAMVIVVSVTAISTFTLPAYSMSIPIRILRFLLMGMAASFGLFGIIMGLFVLLLHLCALRSFGEPFMAPFGPFAGSDNRDSILRLPRWFSFNRPSTAQPSNRTRIRKRS</sequence>
<dbReference type="PANTHER" id="PTHR22550:SF5">
    <property type="entry name" value="LEUCINE ZIPPER PROTEIN 4"/>
    <property type="match status" value="1"/>
</dbReference>
<evidence type="ECO:0000256" key="1">
    <source>
        <dbReference type="ARBA" id="ARBA00005278"/>
    </source>
</evidence>
<keyword evidence="4" id="KW-0812">Transmembrane</keyword>
<dbReference type="EMBL" id="JAUSSU010000012">
    <property type="protein sequence ID" value="MDQ0115686.1"/>
    <property type="molecule type" value="Genomic_DNA"/>
</dbReference>
<evidence type="ECO:0000256" key="2">
    <source>
        <dbReference type="ARBA" id="ARBA00023136"/>
    </source>
</evidence>
<dbReference type="InterPro" id="IPR050768">
    <property type="entry name" value="UPF0353/GerABKA_families"/>
</dbReference>
<dbReference type="RefSeq" id="WP_307207546.1">
    <property type="nucleotide sequence ID" value="NZ_JAUSSU010000012.1"/>
</dbReference>
<comment type="caution">
    <text evidence="5">The sequence shown here is derived from an EMBL/GenBank/DDBJ whole genome shotgun (WGS) entry which is preliminary data.</text>
</comment>
<gene>
    <name evidence="5" type="ORF">J2T15_005153</name>
</gene>
<feature type="transmembrane region" description="Helical" evidence="4">
    <location>
        <begin position="324"/>
        <end position="346"/>
    </location>
</feature>
<evidence type="ECO:0000256" key="4">
    <source>
        <dbReference type="SAM" id="Phobius"/>
    </source>
</evidence>
<reference evidence="5 6" key="1">
    <citation type="submission" date="2023-07" db="EMBL/GenBank/DDBJ databases">
        <title>Sorghum-associated microbial communities from plants grown in Nebraska, USA.</title>
        <authorList>
            <person name="Schachtman D."/>
        </authorList>
    </citation>
    <scope>NUCLEOTIDE SEQUENCE [LARGE SCALE GENOMIC DNA]</scope>
    <source>
        <strain evidence="5 6">CC482</strain>
    </source>
</reference>
<dbReference type="InterPro" id="IPR004995">
    <property type="entry name" value="Spore_Ger"/>
</dbReference>
<evidence type="ECO:0000313" key="6">
    <source>
        <dbReference type="Proteomes" id="UP001229346"/>
    </source>
</evidence>
<name>A0ABT9U7S0_PAEHA</name>
<dbReference type="PANTHER" id="PTHR22550">
    <property type="entry name" value="SPORE GERMINATION PROTEIN"/>
    <property type="match status" value="1"/>
</dbReference>
<dbReference type="Proteomes" id="UP001229346">
    <property type="component" value="Unassembled WGS sequence"/>
</dbReference>
<feature type="region of interest" description="Disordered" evidence="3">
    <location>
        <begin position="15"/>
        <end position="34"/>
    </location>
</feature>
<evidence type="ECO:0000313" key="5">
    <source>
        <dbReference type="EMBL" id="MDQ0115686.1"/>
    </source>
</evidence>
<feature type="transmembrane region" description="Helical" evidence="4">
    <location>
        <begin position="391"/>
        <end position="410"/>
    </location>
</feature>